<reference evidence="2 3" key="1">
    <citation type="submission" date="2020-08" db="EMBL/GenBank/DDBJ databases">
        <title>Genomic Encyclopedia of Type Strains, Phase IV (KMG-IV): sequencing the most valuable type-strain genomes for metagenomic binning, comparative biology and taxonomic classification.</title>
        <authorList>
            <person name="Goeker M."/>
        </authorList>
    </citation>
    <scope>NUCLEOTIDE SEQUENCE [LARGE SCALE GENOMIC DNA]</scope>
    <source>
        <strain evidence="2 3">DSM 102238</strain>
    </source>
</reference>
<dbReference type="EMBL" id="JACIEK010000002">
    <property type="protein sequence ID" value="MBB3997609.1"/>
    <property type="molecule type" value="Genomic_DNA"/>
</dbReference>
<feature type="region of interest" description="Disordered" evidence="1">
    <location>
        <begin position="85"/>
        <end position="121"/>
    </location>
</feature>
<feature type="compositionally biased region" description="Polar residues" evidence="1">
    <location>
        <begin position="97"/>
        <end position="121"/>
    </location>
</feature>
<comment type="caution">
    <text evidence="2">The sequence shown here is derived from an EMBL/GenBank/DDBJ whole genome shotgun (WGS) entry which is preliminary data.</text>
</comment>
<evidence type="ECO:0000256" key="1">
    <source>
        <dbReference type="SAM" id="MobiDB-lite"/>
    </source>
</evidence>
<protein>
    <submittedName>
        <fullName evidence="2">Uncharacterized protein</fullName>
    </submittedName>
</protein>
<feature type="region of interest" description="Disordered" evidence="1">
    <location>
        <begin position="1"/>
        <end position="40"/>
    </location>
</feature>
<dbReference type="Proteomes" id="UP000542776">
    <property type="component" value="Unassembled WGS sequence"/>
</dbReference>
<evidence type="ECO:0000313" key="2">
    <source>
        <dbReference type="EMBL" id="MBB3997609.1"/>
    </source>
</evidence>
<dbReference type="AlphaFoldDB" id="A0A7W6H4P7"/>
<sequence length="121" mass="13071">MKTENRDDDINGAASDRHPYGPHRQTTTRRPGPARAVDRRSIWRDRRVTVGSVGIGTEAPANLPGDHSGPQARGLSRVIRSTDRGRCLPVGKPQPSMIATSVRMTQTKAETTADASTLSKA</sequence>
<organism evidence="2 3">
    <name type="scientific">Aureimonas pseudogalii</name>
    <dbReference type="NCBI Taxonomy" id="1744844"/>
    <lineage>
        <taxon>Bacteria</taxon>
        <taxon>Pseudomonadati</taxon>
        <taxon>Pseudomonadota</taxon>
        <taxon>Alphaproteobacteria</taxon>
        <taxon>Hyphomicrobiales</taxon>
        <taxon>Aurantimonadaceae</taxon>
        <taxon>Aureimonas</taxon>
    </lineage>
</organism>
<gene>
    <name evidence="2" type="ORF">GGR04_001445</name>
</gene>
<keyword evidence="3" id="KW-1185">Reference proteome</keyword>
<proteinExistence type="predicted"/>
<dbReference type="RefSeq" id="WP_183199159.1">
    <property type="nucleotide sequence ID" value="NZ_JACIEK010000002.1"/>
</dbReference>
<feature type="compositionally biased region" description="Basic and acidic residues" evidence="1">
    <location>
        <begin position="1"/>
        <end position="19"/>
    </location>
</feature>
<evidence type="ECO:0000313" key="3">
    <source>
        <dbReference type="Proteomes" id="UP000542776"/>
    </source>
</evidence>
<name>A0A7W6H4P7_9HYPH</name>
<accession>A0A7W6H4P7</accession>